<evidence type="ECO:0000313" key="12">
    <source>
        <dbReference type="Proteomes" id="UP000035268"/>
    </source>
</evidence>
<evidence type="ECO:0000256" key="8">
    <source>
        <dbReference type="RuleBase" id="RU004413"/>
    </source>
</evidence>
<dbReference type="KEGG" id="vbl:L21SP4_01708"/>
<dbReference type="InterPro" id="IPR000114">
    <property type="entry name" value="Ribosomal_uL16_bact-type"/>
</dbReference>
<comment type="subunit">
    <text evidence="7 9">Part of the 50S ribosomal subunit.</text>
</comment>
<dbReference type="InterPro" id="IPR020798">
    <property type="entry name" value="Ribosomal_uL16_CS"/>
</dbReference>
<dbReference type="SUPFAM" id="SSF54686">
    <property type="entry name" value="Ribosomal protein L16p/L10e"/>
    <property type="match status" value="1"/>
</dbReference>
<dbReference type="PROSITE" id="PS00586">
    <property type="entry name" value="RIBOSOMAL_L16_1"/>
    <property type="match status" value="1"/>
</dbReference>
<dbReference type="InterPro" id="IPR036920">
    <property type="entry name" value="Ribosomal_uL16_sf"/>
</dbReference>
<dbReference type="InterPro" id="IPR047873">
    <property type="entry name" value="Ribosomal_uL16"/>
</dbReference>
<keyword evidence="3 7" id="KW-0699">rRNA-binding</keyword>
<dbReference type="HAMAP" id="MF_01342">
    <property type="entry name" value="Ribosomal_uL16"/>
    <property type="match status" value="1"/>
</dbReference>
<sequence>MPLMPKRTKHRKVQKGSRRGVAQRGRELSFGAYGLQALDRGWITGIQIEACRVAINRSLKRKGKLWIRIFPDKPITEKPLEVRMGKGKGNVEHWVAVIKPGRMLFELDGVSESLARNAMRLAAAKLPMRTRFVHRDGHA</sequence>
<evidence type="ECO:0000256" key="6">
    <source>
        <dbReference type="ARBA" id="ARBA00035198"/>
    </source>
</evidence>
<dbReference type="Proteomes" id="UP000035268">
    <property type="component" value="Chromosome"/>
</dbReference>
<dbReference type="AlphaFoldDB" id="A0A0G3EJI4"/>
<dbReference type="GO" id="GO:0006412">
    <property type="term" value="P:translation"/>
    <property type="evidence" value="ECO:0007669"/>
    <property type="project" value="UniProtKB-UniRule"/>
</dbReference>
<gene>
    <name evidence="7 11" type="primary">rplP</name>
    <name evidence="11" type="ORF">L21SP4_01708</name>
</gene>
<protein>
    <recommendedName>
        <fullName evidence="6 7">Large ribosomal subunit protein uL16</fullName>
    </recommendedName>
</protein>
<dbReference type="Gene3D" id="3.90.1170.10">
    <property type="entry name" value="Ribosomal protein L10e/L16"/>
    <property type="match status" value="1"/>
</dbReference>
<name>A0A0G3EJI4_9BACT</name>
<keyword evidence="12" id="KW-1185">Reference proteome</keyword>
<proteinExistence type="inferred from homology"/>
<evidence type="ECO:0000313" key="11">
    <source>
        <dbReference type="EMBL" id="AKJ64950.1"/>
    </source>
</evidence>
<keyword evidence="5 7" id="KW-0687">Ribonucleoprotein</keyword>
<feature type="compositionally biased region" description="Basic residues" evidence="10">
    <location>
        <begin position="1"/>
        <end position="18"/>
    </location>
</feature>
<dbReference type="PANTHER" id="PTHR12220:SF13">
    <property type="entry name" value="LARGE RIBOSOMAL SUBUNIT PROTEIN UL16M"/>
    <property type="match status" value="1"/>
</dbReference>
<dbReference type="GO" id="GO:0022625">
    <property type="term" value="C:cytosolic large ribosomal subunit"/>
    <property type="evidence" value="ECO:0007669"/>
    <property type="project" value="TreeGrafter"/>
</dbReference>
<dbReference type="OrthoDB" id="9802589at2"/>
<dbReference type="STRING" id="1307763.L21SP4_01708"/>
<dbReference type="GO" id="GO:0000049">
    <property type="term" value="F:tRNA binding"/>
    <property type="evidence" value="ECO:0007669"/>
    <property type="project" value="UniProtKB-KW"/>
</dbReference>
<evidence type="ECO:0000256" key="5">
    <source>
        <dbReference type="ARBA" id="ARBA00023274"/>
    </source>
</evidence>
<keyword evidence="7 9" id="KW-0694">RNA-binding</keyword>
<dbReference type="NCBIfam" id="TIGR01164">
    <property type="entry name" value="rplP_bact"/>
    <property type="match status" value="1"/>
</dbReference>
<dbReference type="CDD" id="cd01433">
    <property type="entry name" value="Ribosomal_L16_L10e"/>
    <property type="match status" value="1"/>
</dbReference>
<dbReference type="Pfam" id="PF00252">
    <property type="entry name" value="Ribosomal_L16"/>
    <property type="match status" value="1"/>
</dbReference>
<evidence type="ECO:0000256" key="1">
    <source>
        <dbReference type="ARBA" id="ARBA00008931"/>
    </source>
</evidence>
<comment type="function">
    <text evidence="7 9">Binds 23S rRNA and is also seen to make contacts with the A and possibly P site tRNAs.</text>
</comment>
<dbReference type="FunFam" id="3.90.1170.10:FF:000001">
    <property type="entry name" value="50S ribosomal protein L16"/>
    <property type="match status" value="1"/>
</dbReference>
<evidence type="ECO:0000256" key="2">
    <source>
        <dbReference type="ARBA" id="ARBA00022555"/>
    </source>
</evidence>
<keyword evidence="4 7" id="KW-0689">Ribosomal protein</keyword>
<evidence type="ECO:0000256" key="9">
    <source>
        <dbReference type="RuleBase" id="RU004414"/>
    </source>
</evidence>
<comment type="similarity">
    <text evidence="1 7 8">Belongs to the universal ribosomal protein uL16 family.</text>
</comment>
<dbReference type="PANTHER" id="PTHR12220">
    <property type="entry name" value="50S/60S RIBOSOMAL PROTEIN L16"/>
    <property type="match status" value="1"/>
</dbReference>
<reference evidence="11 12" key="2">
    <citation type="journal article" date="2016" name="ISME J.">
        <title>Characterization of the first cultured representative of Verrucomicrobia subdivision 5 indicates the proposal of a novel phylum.</title>
        <authorList>
            <person name="Spring S."/>
            <person name="Bunk B."/>
            <person name="Sproer C."/>
            <person name="Schumann P."/>
            <person name="Rohde M."/>
            <person name="Tindall B.J."/>
            <person name="Klenk H.P."/>
        </authorList>
    </citation>
    <scope>NUCLEOTIDE SEQUENCE [LARGE SCALE GENOMIC DNA]</scope>
    <source>
        <strain evidence="11 12">L21-Fru-AB</strain>
    </source>
</reference>
<keyword evidence="2 7" id="KW-0820">tRNA-binding</keyword>
<dbReference type="PATRIC" id="fig|1609981.3.peg.1778"/>
<accession>A0A0G3EJI4</accession>
<dbReference type="InterPro" id="IPR016180">
    <property type="entry name" value="Ribosomal_uL16_dom"/>
</dbReference>
<evidence type="ECO:0000256" key="10">
    <source>
        <dbReference type="SAM" id="MobiDB-lite"/>
    </source>
</evidence>
<dbReference type="GO" id="GO:0019843">
    <property type="term" value="F:rRNA binding"/>
    <property type="evidence" value="ECO:0007669"/>
    <property type="project" value="UniProtKB-UniRule"/>
</dbReference>
<evidence type="ECO:0000256" key="4">
    <source>
        <dbReference type="ARBA" id="ARBA00022980"/>
    </source>
</evidence>
<dbReference type="PRINTS" id="PR00060">
    <property type="entry name" value="RIBOSOMALL16"/>
</dbReference>
<evidence type="ECO:0000256" key="3">
    <source>
        <dbReference type="ARBA" id="ARBA00022730"/>
    </source>
</evidence>
<reference evidence="12" key="1">
    <citation type="submission" date="2015-02" db="EMBL/GenBank/DDBJ databases">
        <title>Description and complete genome sequence of the first cultured representative of the subdivision 5 of the Verrucomicrobia phylum.</title>
        <authorList>
            <person name="Spring S."/>
            <person name="Bunk B."/>
            <person name="Sproer C."/>
            <person name="Klenk H.-P."/>
        </authorList>
    </citation>
    <scope>NUCLEOTIDE SEQUENCE [LARGE SCALE GENOMIC DNA]</scope>
    <source>
        <strain evidence="12">L21-Fru-AB</strain>
    </source>
</reference>
<evidence type="ECO:0000256" key="7">
    <source>
        <dbReference type="HAMAP-Rule" id="MF_01342"/>
    </source>
</evidence>
<organism evidence="11 12">
    <name type="scientific">Kiritimatiella glycovorans</name>
    <dbReference type="NCBI Taxonomy" id="1307763"/>
    <lineage>
        <taxon>Bacteria</taxon>
        <taxon>Pseudomonadati</taxon>
        <taxon>Kiritimatiellota</taxon>
        <taxon>Kiritimatiellia</taxon>
        <taxon>Kiritimatiellales</taxon>
        <taxon>Kiritimatiellaceae</taxon>
        <taxon>Kiritimatiella</taxon>
    </lineage>
</organism>
<dbReference type="PROSITE" id="PS00701">
    <property type="entry name" value="RIBOSOMAL_L16_2"/>
    <property type="match status" value="1"/>
</dbReference>
<feature type="region of interest" description="Disordered" evidence="10">
    <location>
        <begin position="1"/>
        <end position="22"/>
    </location>
</feature>
<dbReference type="RefSeq" id="WP_052882230.1">
    <property type="nucleotide sequence ID" value="NZ_CP010904.1"/>
</dbReference>
<dbReference type="GO" id="GO:0003735">
    <property type="term" value="F:structural constituent of ribosome"/>
    <property type="evidence" value="ECO:0007669"/>
    <property type="project" value="InterPro"/>
</dbReference>
<dbReference type="EMBL" id="CP010904">
    <property type="protein sequence ID" value="AKJ64950.1"/>
    <property type="molecule type" value="Genomic_DNA"/>
</dbReference>